<keyword evidence="3" id="KW-1185">Reference proteome</keyword>
<gene>
    <name evidence="2" type="ORF">C0216_09645</name>
</gene>
<keyword evidence="2" id="KW-0540">Nuclease</keyword>
<dbReference type="KEGG" id="sgz:C0216_09645"/>
<organism evidence="2 3">
    <name type="scientific">Streptomyces globosus</name>
    <dbReference type="NCBI Taxonomy" id="68209"/>
    <lineage>
        <taxon>Bacteria</taxon>
        <taxon>Bacillati</taxon>
        <taxon>Actinomycetota</taxon>
        <taxon>Actinomycetes</taxon>
        <taxon>Kitasatosporales</taxon>
        <taxon>Streptomycetaceae</taxon>
        <taxon>Streptomyces</taxon>
    </lineage>
</organism>
<dbReference type="Gene3D" id="3.30.420.10">
    <property type="entry name" value="Ribonuclease H-like superfamily/Ribonuclease H"/>
    <property type="match status" value="1"/>
</dbReference>
<dbReference type="RefSeq" id="WP_114058557.1">
    <property type="nucleotide sequence ID" value="NZ_CP030862.1"/>
</dbReference>
<protein>
    <submittedName>
        <fullName evidence="2">Exonuclease</fullName>
    </submittedName>
</protein>
<dbReference type="InterPro" id="IPR036397">
    <property type="entry name" value="RNaseH_sf"/>
</dbReference>
<dbReference type="OrthoDB" id="9803925at2"/>
<dbReference type="GO" id="GO:0003676">
    <property type="term" value="F:nucleic acid binding"/>
    <property type="evidence" value="ECO:0007669"/>
    <property type="project" value="InterPro"/>
</dbReference>
<dbReference type="EMBL" id="CP030862">
    <property type="protein sequence ID" value="AXE27392.1"/>
    <property type="molecule type" value="Genomic_DNA"/>
</dbReference>
<dbReference type="Pfam" id="PF16473">
    <property type="entry name" value="Rv2179c-like"/>
    <property type="match status" value="1"/>
</dbReference>
<reference evidence="2 3" key="1">
    <citation type="submission" date="2018-01" db="EMBL/GenBank/DDBJ databases">
        <title>Draft genome Sequence of streptomyces globosus LZH-48.</title>
        <authorList>
            <person name="Ran K."/>
            <person name="Li Z."/>
            <person name="Wei S."/>
            <person name="Dong R."/>
        </authorList>
    </citation>
    <scope>NUCLEOTIDE SEQUENCE [LARGE SCALE GENOMIC DNA]</scope>
    <source>
        <strain evidence="2 3">LZH-48</strain>
    </source>
</reference>
<feature type="domain" description="3'-5' exoribonuclease Rv2179c-like" evidence="1">
    <location>
        <begin position="90"/>
        <end position="193"/>
    </location>
</feature>
<dbReference type="InterPro" id="IPR033390">
    <property type="entry name" value="Rv2179c-like"/>
</dbReference>
<dbReference type="InterPro" id="IPR012337">
    <property type="entry name" value="RNaseH-like_sf"/>
</dbReference>
<dbReference type="AlphaFoldDB" id="A0A344U921"/>
<sequence>MAAVRTARPSLYISVDIEADGPIPGPYSMISFGAAVAGRQDGDAYTPADPERQNFYRELRPISDAYDPEALAVSGLDRDRLVREGSDPAVAMEAFRAWVREVAAGAGAQPVMCGYPASFDWTFLYWYLMRFGGDSPFGHSGCLDMKTLYAVKARVPLRAAVKGRMPYGLRSRRRHTHHALDDAVEQAELMSNLMLWPGPGAASADGAP</sequence>
<accession>A0A344U921</accession>
<name>A0A344U921_9ACTN</name>
<evidence type="ECO:0000259" key="1">
    <source>
        <dbReference type="Pfam" id="PF16473"/>
    </source>
</evidence>
<keyword evidence="2" id="KW-0269">Exonuclease</keyword>
<evidence type="ECO:0000313" key="3">
    <source>
        <dbReference type="Proteomes" id="UP000252004"/>
    </source>
</evidence>
<proteinExistence type="predicted"/>
<dbReference type="Proteomes" id="UP000252004">
    <property type="component" value="Chromosome"/>
</dbReference>
<dbReference type="SUPFAM" id="SSF53098">
    <property type="entry name" value="Ribonuclease H-like"/>
    <property type="match status" value="1"/>
</dbReference>
<dbReference type="GO" id="GO:0004527">
    <property type="term" value="F:exonuclease activity"/>
    <property type="evidence" value="ECO:0007669"/>
    <property type="project" value="UniProtKB-KW"/>
</dbReference>
<keyword evidence="2" id="KW-0378">Hydrolase</keyword>
<evidence type="ECO:0000313" key="2">
    <source>
        <dbReference type="EMBL" id="AXE27392.1"/>
    </source>
</evidence>